<dbReference type="PANTHER" id="PTHR30390">
    <property type="entry name" value="SEDOHEPTULOSE 7-PHOSPHATE ISOMERASE / DNAA INITIATOR-ASSOCIATING FACTOR FOR REPLICATION INITIATION"/>
    <property type="match status" value="1"/>
</dbReference>
<proteinExistence type="predicted"/>
<sequence>MSYLSTASKMLQELEASTKKDVDEVSDQMAKVISNGGIIHLFGCGHSNLIAQDSFYRAGGLAPVRAINLEPFMLHNGAEQASENERKQNMLEDSFQHEDIRKNDALIVISTSGRNPVPIDAALYGKEKGAFIVGLLSKEYKNNLKSKHPSGYRLEEVVDHTLETNVPVGDAVMSYTDIDEPFSPVSSVIATALLQEVFSKTIIKLKENGIDPPILKSGNVDGSDSSNQALLNKYRDRISY</sequence>
<evidence type="ECO:0000313" key="2">
    <source>
        <dbReference type="EMBL" id="KGX88311.1"/>
    </source>
</evidence>
<organism evidence="2 3">
    <name type="scientific">Pontibacillus marinus BH030004 = DSM 16465</name>
    <dbReference type="NCBI Taxonomy" id="1385511"/>
    <lineage>
        <taxon>Bacteria</taxon>
        <taxon>Bacillati</taxon>
        <taxon>Bacillota</taxon>
        <taxon>Bacilli</taxon>
        <taxon>Bacillales</taxon>
        <taxon>Bacillaceae</taxon>
        <taxon>Pontibacillus</taxon>
    </lineage>
</organism>
<dbReference type="PROSITE" id="PS51464">
    <property type="entry name" value="SIS"/>
    <property type="match status" value="1"/>
</dbReference>
<dbReference type="Proteomes" id="UP000030403">
    <property type="component" value="Unassembled WGS sequence"/>
</dbReference>
<dbReference type="PANTHER" id="PTHR30390:SF7">
    <property type="entry name" value="PHOSPHOHEPTOSE ISOMERASE"/>
    <property type="match status" value="1"/>
</dbReference>
<dbReference type="STRING" id="1385511.GCA_000425225_02999"/>
<dbReference type="GO" id="GO:0097367">
    <property type="term" value="F:carbohydrate derivative binding"/>
    <property type="evidence" value="ECO:0007669"/>
    <property type="project" value="InterPro"/>
</dbReference>
<dbReference type="AlphaFoldDB" id="A0A0A5G5A7"/>
<dbReference type="InterPro" id="IPR035472">
    <property type="entry name" value="RpiR-like_SIS"/>
</dbReference>
<dbReference type="InterPro" id="IPR050099">
    <property type="entry name" value="SIS_GmhA/DiaA_subfam"/>
</dbReference>
<dbReference type="GO" id="GO:1901135">
    <property type="term" value="P:carbohydrate derivative metabolic process"/>
    <property type="evidence" value="ECO:0007669"/>
    <property type="project" value="InterPro"/>
</dbReference>
<evidence type="ECO:0000313" key="3">
    <source>
        <dbReference type="Proteomes" id="UP000030403"/>
    </source>
</evidence>
<reference evidence="2 3" key="1">
    <citation type="submission" date="2013-08" db="EMBL/GenBank/DDBJ databases">
        <authorList>
            <person name="Huang J."/>
            <person name="Wang G."/>
        </authorList>
    </citation>
    <scope>NUCLEOTIDE SEQUENCE [LARGE SCALE GENOMIC DNA]</scope>
    <source>
        <strain evidence="2 3">BH030004</strain>
    </source>
</reference>
<dbReference type="EMBL" id="AVPF01000020">
    <property type="protein sequence ID" value="KGX88311.1"/>
    <property type="molecule type" value="Genomic_DNA"/>
</dbReference>
<name>A0A0A5G5A7_9BACI</name>
<dbReference type="RefSeq" id="WP_027446642.1">
    <property type="nucleotide sequence ID" value="NZ_AULJ01000038.1"/>
</dbReference>
<dbReference type="InterPro" id="IPR046348">
    <property type="entry name" value="SIS_dom_sf"/>
</dbReference>
<evidence type="ECO:0000259" key="1">
    <source>
        <dbReference type="PROSITE" id="PS51464"/>
    </source>
</evidence>
<dbReference type="Pfam" id="PF13580">
    <property type="entry name" value="SIS_2"/>
    <property type="match status" value="1"/>
</dbReference>
<comment type="caution">
    <text evidence="2">The sequence shown here is derived from an EMBL/GenBank/DDBJ whole genome shotgun (WGS) entry which is preliminary data.</text>
</comment>
<feature type="domain" description="SIS" evidence="1">
    <location>
        <begin position="29"/>
        <end position="208"/>
    </location>
</feature>
<gene>
    <name evidence="2" type="ORF">N783_08660</name>
</gene>
<dbReference type="CDD" id="cd05013">
    <property type="entry name" value="SIS_RpiR"/>
    <property type="match status" value="1"/>
</dbReference>
<accession>A0A0A5G5A7</accession>
<dbReference type="InterPro" id="IPR001347">
    <property type="entry name" value="SIS_dom"/>
</dbReference>
<dbReference type="eggNOG" id="COG4821">
    <property type="taxonomic scope" value="Bacteria"/>
</dbReference>
<keyword evidence="3" id="KW-1185">Reference proteome</keyword>
<dbReference type="SUPFAM" id="SSF53697">
    <property type="entry name" value="SIS domain"/>
    <property type="match status" value="1"/>
</dbReference>
<protein>
    <recommendedName>
        <fullName evidence="1">SIS domain-containing protein</fullName>
    </recommendedName>
</protein>
<dbReference type="NCBIfam" id="NF002805">
    <property type="entry name" value="PRK02947.1"/>
    <property type="match status" value="1"/>
</dbReference>
<dbReference type="Gene3D" id="3.40.50.10490">
    <property type="entry name" value="Glucose-6-phosphate isomerase like protein, domain 1"/>
    <property type="match status" value="1"/>
</dbReference>